<proteinExistence type="predicted"/>
<organism evidence="1 2">
    <name type="scientific">Citrobacter cronae</name>
    <dbReference type="NCBI Taxonomy" id="1748967"/>
    <lineage>
        <taxon>Bacteria</taxon>
        <taxon>Pseudomonadati</taxon>
        <taxon>Pseudomonadota</taxon>
        <taxon>Gammaproteobacteria</taxon>
        <taxon>Enterobacterales</taxon>
        <taxon>Enterobacteriaceae</taxon>
        <taxon>Citrobacter</taxon>
        <taxon>Citrobacter freundii complex</taxon>
    </lineage>
</organism>
<protein>
    <recommendedName>
        <fullName evidence="3">IraD/Gp25-like domain-containing protein</fullName>
    </recommendedName>
</protein>
<comment type="caution">
    <text evidence="1">The sequence shown here is derived from an EMBL/GenBank/DDBJ whole genome shotgun (WGS) entry which is preliminary data.</text>
</comment>
<sequence>MNNEIDYLMTLTSTGLRTYDTPLEAKAAMLKEWIDTPMGSIYGRPGWGNILSEFKHDPIGSDHVQVAIESKLLQKLAEDLPSLKINGISLTGQEFDLAIISIRLPEGTISSGVSK</sequence>
<reference evidence="1 2" key="1">
    <citation type="submission" date="2020-08" db="EMBL/GenBank/DDBJ databases">
        <title>Emergence and comparative genomics analysis of Citrobacter in Fennec fox imported from North Africa to China.</title>
        <authorList>
            <person name="Zheng B."/>
        </authorList>
    </citation>
    <scope>NUCLEOTIDE SEQUENCE [LARGE SCALE GENOMIC DNA]</scope>
    <source>
        <strain evidence="1 2">FF141</strain>
    </source>
</reference>
<dbReference type="Proteomes" id="UP000548504">
    <property type="component" value="Unassembled WGS sequence"/>
</dbReference>
<name>A0A7X1BTT7_9ENTR</name>
<evidence type="ECO:0000313" key="2">
    <source>
        <dbReference type="Proteomes" id="UP000548504"/>
    </source>
</evidence>
<dbReference type="RefSeq" id="WP_071667143.1">
    <property type="nucleotide sequence ID" value="NZ_JACLAG010000010.1"/>
</dbReference>
<dbReference type="AlphaFoldDB" id="A0A7X1BTT7"/>
<accession>A0A7X1BTT7</accession>
<gene>
    <name evidence="1" type="ORF">H7I73_24020</name>
</gene>
<evidence type="ECO:0008006" key="3">
    <source>
        <dbReference type="Google" id="ProtNLM"/>
    </source>
</evidence>
<evidence type="ECO:0000313" key="1">
    <source>
        <dbReference type="EMBL" id="MBC2622710.1"/>
    </source>
</evidence>
<dbReference type="EMBL" id="JACLAG010000010">
    <property type="protein sequence ID" value="MBC2622710.1"/>
    <property type="molecule type" value="Genomic_DNA"/>
</dbReference>